<evidence type="ECO:0000313" key="3">
    <source>
        <dbReference type="Proteomes" id="UP000807306"/>
    </source>
</evidence>
<dbReference type="EMBL" id="MU157843">
    <property type="protein sequence ID" value="KAF9529939.1"/>
    <property type="molecule type" value="Genomic_DNA"/>
</dbReference>
<keyword evidence="1" id="KW-0812">Transmembrane</keyword>
<accession>A0A9P6JRN4</accession>
<keyword evidence="3" id="KW-1185">Reference proteome</keyword>
<dbReference type="AlphaFoldDB" id="A0A9P6JRN4"/>
<keyword evidence="1" id="KW-1133">Transmembrane helix</keyword>
<organism evidence="2 3">
    <name type="scientific">Crepidotus variabilis</name>
    <dbReference type="NCBI Taxonomy" id="179855"/>
    <lineage>
        <taxon>Eukaryota</taxon>
        <taxon>Fungi</taxon>
        <taxon>Dikarya</taxon>
        <taxon>Basidiomycota</taxon>
        <taxon>Agaricomycotina</taxon>
        <taxon>Agaricomycetes</taxon>
        <taxon>Agaricomycetidae</taxon>
        <taxon>Agaricales</taxon>
        <taxon>Agaricineae</taxon>
        <taxon>Crepidotaceae</taxon>
        <taxon>Crepidotus</taxon>
    </lineage>
</organism>
<feature type="transmembrane region" description="Helical" evidence="1">
    <location>
        <begin position="6"/>
        <end position="27"/>
    </location>
</feature>
<sequence>MSVACSGGTAFAGIGSILPIYLSLFHITLRRTTVQQMAITSVVVGCEPGAYATYANFSDRSVYVCRNMMDARVQYDSATKKISAFTGTCVTETVAPSVKWVGLSSNWLSVPSLCSVLLKKATSQSNGSVK</sequence>
<evidence type="ECO:0000313" key="2">
    <source>
        <dbReference type="EMBL" id="KAF9529939.1"/>
    </source>
</evidence>
<gene>
    <name evidence="2" type="ORF">CPB83DRAFT_243461</name>
</gene>
<keyword evidence="1" id="KW-0472">Membrane</keyword>
<comment type="caution">
    <text evidence="2">The sequence shown here is derived from an EMBL/GenBank/DDBJ whole genome shotgun (WGS) entry which is preliminary data.</text>
</comment>
<evidence type="ECO:0000256" key="1">
    <source>
        <dbReference type="SAM" id="Phobius"/>
    </source>
</evidence>
<proteinExistence type="predicted"/>
<protein>
    <submittedName>
        <fullName evidence="2">Uncharacterized protein</fullName>
    </submittedName>
</protein>
<name>A0A9P6JRN4_9AGAR</name>
<dbReference type="Proteomes" id="UP000807306">
    <property type="component" value="Unassembled WGS sequence"/>
</dbReference>
<reference evidence="2" key="1">
    <citation type="submission" date="2020-11" db="EMBL/GenBank/DDBJ databases">
        <authorList>
            <consortium name="DOE Joint Genome Institute"/>
            <person name="Ahrendt S."/>
            <person name="Riley R."/>
            <person name="Andreopoulos W."/>
            <person name="Labutti K."/>
            <person name="Pangilinan J."/>
            <person name="Ruiz-Duenas F.J."/>
            <person name="Barrasa J.M."/>
            <person name="Sanchez-Garcia M."/>
            <person name="Camarero S."/>
            <person name="Miyauchi S."/>
            <person name="Serrano A."/>
            <person name="Linde D."/>
            <person name="Babiker R."/>
            <person name="Drula E."/>
            <person name="Ayuso-Fernandez I."/>
            <person name="Pacheco R."/>
            <person name="Padilla G."/>
            <person name="Ferreira P."/>
            <person name="Barriuso J."/>
            <person name="Kellner H."/>
            <person name="Castanera R."/>
            <person name="Alfaro M."/>
            <person name="Ramirez L."/>
            <person name="Pisabarro A.G."/>
            <person name="Kuo A."/>
            <person name="Tritt A."/>
            <person name="Lipzen A."/>
            <person name="He G."/>
            <person name="Yan M."/>
            <person name="Ng V."/>
            <person name="Cullen D."/>
            <person name="Martin F."/>
            <person name="Rosso M.-N."/>
            <person name="Henrissat B."/>
            <person name="Hibbett D."/>
            <person name="Martinez A.T."/>
            <person name="Grigoriev I.V."/>
        </authorList>
    </citation>
    <scope>NUCLEOTIDE SEQUENCE</scope>
    <source>
        <strain evidence="2">CBS 506.95</strain>
    </source>
</reference>